<evidence type="ECO:0000256" key="6">
    <source>
        <dbReference type="SAM" id="SignalP"/>
    </source>
</evidence>
<evidence type="ECO:0000256" key="2">
    <source>
        <dbReference type="ARBA" id="ARBA00022676"/>
    </source>
</evidence>
<keyword evidence="3" id="KW-0808">Transferase</keyword>
<keyword evidence="2" id="KW-0328">Glycosyltransferase</keyword>
<evidence type="ECO:0000313" key="8">
    <source>
        <dbReference type="RefSeq" id="XP_020082762.1"/>
    </source>
</evidence>
<dbReference type="GeneID" id="109706377"/>
<organism evidence="7 8">
    <name type="scientific">Ananas comosus</name>
    <name type="common">Pineapple</name>
    <name type="synonym">Ananas ananas</name>
    <dbReference type="NCBI Taxonomy" id="4615"/>
    <lineage>
        <taxon>Eukaryota</taxon>
        <taxon>Viridiplantae</taxon>
        <taxon>Streptophyta</taxon>
        <taxon>Embryophyta</taxon>
        <taxon>Tracheophyta</taxon>
        <taxon>Spermatophyta</taxon>
        <taxon>Magnoliopsida</taxon>
        <taxon>Liliopsida</taxon>
        <taxon>Poales</taxon>
        <taxon>Bromeliaceae</taxon>
        <taxon>Bromelioideae</taxon>
        <taxon>Ananas</taxon>
    </lineage>
</organism>
<dbReference type="OrthoDB" id="2019572at2759"/>
<keyword evidence="6" id="KW-0732">Signal</keyword>
<keyword evidence="7" id="KW-1185">Reference proteome</keyword>
<proteinExistence type="predicted"/>
<comment type="subcellular location">
    <subcellularLocation>
        <location evidence="1">Membrane</location>
        <topology evidence="1">Single-pass type II membrane protein</topology>
    </subcellularLocation>
</comment>
<evidence type="ECO:0000256" key="1">
    <source>
        <dbReference type="ARBA" id="ARBA00004606"/>
    </source>
</evidence>
<dbReference type="PANTHER" id="PTHR45719">
    <property type="entry name" value="GLYCOSYLTRANSFERASE"/>
    <property type="match status" value="1"/>
</dbReference>
<gene>
    <name evidence="8" type="primary">LOC109706377</name>
</gene>
<feature type="chain" id="PRO_5027680226" evidence="6">
    <location>
        <begin position="20"/>
        <end position="401"/>
    </location>
</feature>
<reference evidence="8" key="2">
    <citation type="submission" date="2025-08" db="UniProtKB">
        <authorList>
            <consortium name="RefSeq"/>
        </authorList>
    </citation>
    <scope>IDENTIFICATION</scope>
    <source>
        <tissue evidence="8">Leaf</tissue>
    </source>
</reference>
<keyword evidence="5" id="KW-0325">Glycoprotein</keyword>
<dbReference type="GO" id="GO:0015020">
    <property type="term" value="F:glucuronosyltransferase activity"/>
    <property type="evidence" value="ECO:0007669"/>
    <property type="project" value="InterPro"/>
</dbReference>
<dbReference type="Pfam" id="PF02485">
    <property type="entry name" value="Branch"/>
    <property type="match status" value="1"/>
</dbReference>
<evidence type="ECO:0000256" key="4">
    <source>
        <dbReference type="ARBA" id="ARBA00023136"/>
    </source>
</evidence>
<evidence type="ECO:0000313" key="7">
    <source>
        <dbReference type="Proteomes" id="UP000515123"/>
    </source>
</evidence>
<dbReference type="PROSITE" id="PS51257">
    <property type="entry name" value="PROKAR_LIPOPROTEIN"/>
    <property type="match status" value="1"/>
</dbReference>
<dbReference type="Proteomes" id="UP000515123">
    <property type="component" value="Linkage group 2"/>
</dbReference>
<name>A0A6P5EHE6_ANACO</name>
<accession>A0A6P5EHE6</accession>
<sequence>MRLLSLSSWLAAAVLISCAFVVSRSFLREGIQNSNSDIETINKALRKSHGDPPVFAYWISGTGGENRRIIRLLKAVYHPRNRYLIHLDAGSTADERTELARAVRSERVFKAFGNVDVMGKSYAVDRTGSSVLAATLHGAAVLLKISKDWDWFITLSSSDYPIVTQDDLLHAFMTVPRDLNFVDHTSDLGWKEHERFQKIIVDPSLYMDANAQSFFATETRQTPDAFRIFTGSPWVILSRSFIEHVVYAWDNLPRKLLMYFANVAYSVESYFQTAICNSPQFINTTVNDDLRYFVWDDPPGLDPLFLNESNYEAMINSKAAFARRFIGGDEVLNKVDDQILRRSSNGVSYGKWCLGREEDISETGSEDLCLTWGDINLIEPRPEGKELRELVAKIIERRGCV</sequence>
<dbReference type="AlphaFoldDB" id="A0A6P5EHE6"/>
<reference evidence="7" key="1">
    <citation type="journal article" date="2015" name="Nat. Genet.">
        <title>The pineapple genome and the evolution of CAM photosynthesis.</title>
        <authorList>
            <person name="Ming R."/>
            <person name="VanBuren R."/>
            <person name="Wai C.M."/>
            <person name="Tang H."/>
            <person name="Schatz M.C."/>
            <person name="Bowers J.E."/>
            <person name="Lyons E."/>
            <person name="Wang M.L."/>
            <person name="Chen J."/>
            <person name="Biggers E."/>
            <person name="Zhang J."/>
            <person name="Huang L."/>
            <person name="Zhang L."/>
            <person name="Miao W."/>
            <person name="Zhang J."/>
            <person name="Ye Z."/>
            <person name="Miao C."/>
            <person name="Lin Z."/>
            <person name="Wang H."/>
            <person name="Zhou H."/>
            <person name="Yim W.C."/>
            <person name="Priest H.D."/>
            <person name="Zheng C."/>
            <person name="Woodhouse M."/>
            <person name="Edger P.P."/>
            <person name="Guyot R."/>
            <person name="Guo H.B."/>
            <person name="Guo H."/>
            <person name="Zheng G."/>
            <person name="Singh R."/>
            <person name="Sharma A."/>
            <person name="Min X."/>
            <person name="Zheng Y."/>
            <person name="Lee H."/>
            <person name="Gurtowski J."/>
            <person name="Sedlazeck F.J."/>
            <person name="Harkess A."/>
            <person name="McKain M.R."/>
            <person name="Liao Z."/>
            <person name="Fang J."/>
            <person name="Liu J."/>
            <person name="Zhang X."/>
            <person name="Zhang Q."/>
            <person name="Hu W."/>
            <person name="Qin Y."/>
            <person name="Wang K."/>
            <person name="Chen L.Y."/>
            <person name="Shirley N."/>
            <person name="Lin Y.R."/>
            <person name="Liu L.Y."/>
            <person name="Hernandez A.G."/>
            <person name="Wright C.L."/>
            <person name="Bulone V."/>
            <person name="Tuskan G.A."/>
            <person name="Heath K."/>
            <person name="Zee F."/>
            <person name="Moore P.H."/>
            <person name="Sunkar R."/>
            <person name="Leebens-Mack J.H."/>
            <person name="Mockler T."/>
            <person name="Bennetzen J.L."/>
            <person name="Freeling M."/>
            <person name="Sankoff D."/>
            <person name="Paterson A.H."/>
            <person name="Zhu X."/>
            <person name="Yang X."/>
            <person name="Smith J.A."/>
            <person name="Cushman J.C."/>
            <person name="Paull R.E."/>
            <person name="Yu Q."/>
        </authorList>
    </citation>
    <scope>NUCLEOTIDE SEQUENCE [LARGE SCALE GENOMIC DNA]</scope>
    <source>
        <strain evidence="7">cv. F153</strain>
    </source>
</reference>
<dbReference type="PANTHER" id="PTHR45719:SF39">
    <property type="entry name" value="OS04G0301700 PROTEIN"/>
    <property type="match status" value="1"/>
</dbReference>
<protein>
    <submittedName>
        <fullName evidence="8">Beta-glucuronosyltransferase GlcAT14A-like</fullName>
    </submittedName>
</protein>
<dbReference type="Gramene" id="Aco012196.1.mrna1">
    <property type="protein sequence ID" value="Aco012196.1.mrna1"/>
    <property type="gene ID" value="Aco012196.1.path1"/>
</dbReference>
<evidence type="ECO:0000256" key="5">
    <source>
        <dbReference type="ARBA" id="ARBA00023180"/>
    </source>
</evidence>
<evidence type="ECO:0000256" key="3">
    <source>
        <dbReference type="ARBA" id="ARBA00022679"/>
    </source>
</evidence>
<dbReference type="GO" id="GO:0016020">
    <property type="term" value="C:membrane"/>
    <property type="evidence" value="ECO:0007669"/>
    <property type="project" value="UniProtKB-SubCell"/>
</dbReference>
<feature type="signal peptide" evidence="6">
    <location>
        <begin position="1"/>
        <end position="19"/>
    </location>
</feature>
<dbReference type="InterPro" id="IPR003406">
    <property type="entry name" value="Glyco_trans_14"/>
</dbReference>
<dbReference type="RefSeq" id="XP_020082762.1">
    <property type="nucleotide sequence ID" value="XM_020227173.1"/>
</dbReference>
<keyword evidence="4" id="KW-0472">Membrane</keyword>
<dbReference type="InterPro" id="IPR044610">
    <property type="entry name" value="GLCAT14A/B/C"/>
</dbReference>